<protein>
    <submittedName>
        <fullName evidence="3">Uncharacterized protein</fullName>
    </submittedName>
</protein>
<feature type="transmembrane region" description="Helical" evidence="1">
    <location>
        <begin position="55"/>
        <end position="75"/>
    </location>
</feature>
<gene>
    <name evidence="2" type="ORF">GCM10007183_15580</name>
    <name evidence="3" type="ORF">SAMEA4412661_01295</name>
</gene>
<organism evidence="3 4">
    <name type="scientific">Staphylococcus muscae</name>
    <dbReference type="NCBI Taxonomy" id="1294"/>
    <lineage>
        <taxon>Bacteria</taxon>
        <taxon>Bacillati</taxon>
        <taxon>Bacillota</taxon>
        <taxon>Bacilli</taxon>
        <taxon>Bacillales</taxon>
        <taxon>Staphylococcaceae</taxon>
        <taxon>Staphylococcus</taxon>
    </lineage>
</organism>
<proteinExistence type="predicted"/>
<dbReference type="EMBL" id="LT906464">
    <property type="protein sequence ID" value="SNW02861.1"/>
    <property type="molecule type" value="Genomic_DNA"/>
</dbReference>
<reference evidence="5" key="3">
    <citation type="journal article" date="2019" name="Int. J. Syst. Evol. Microbiol.">
        <title>The Global Catalogue of Microorganisms (GCM) 10K type strain sequencing project: providing services to taxonomists for standard genome sequencing and annotation.</title>
        <authorList>
            <consortium name="The Broad Institute Genomics Platform"/>
            <consortium name="The Broad Institute Genome Sequencing Center for Infectious Disease"/>
            <person name="Wu L."/>
            <person name="Ma J."/>
        </authorList>
    </citation>
    <scope>NUCLEOTIDE SEQUENCE [LARGE SCALE GENOMIC DNA]</scope>
    <source>
        <strain evidence="5">CCM 4175</strain>
    </source>
</reference>
<sequence>MRTYKEYWLNAFNYKGISTVTDLLICLMINLGILVLINLLGLVVPVSKENIIVTLYYIVLVLMIFPTIAMGVRIWNAKKS</sequence>
<dbReference type="RefSeq" id="WP_095117141.1">
    <property type="nucleotide sequence ID" value="NZ_BMCB01000009.1"/>
</dbReference>
<evidence type="ECO:0000313" key="4">
    <source>
        <dbReference type="Proteomes" id="UP000243706"/>
    </source>
</evidence>
<accession>A0A240C424</accession>
<reference evidence="2" key="1">
    <citation type="journal article" date="2014" name="Int. J. Syst. Evol. Microbiol.">
        <title>Complete genome of a new Firmicutes species belonging to the dominant human colonic microbiota ('Ruminococcus bicirculans') reveals two chromosomes and a selective capacity to utilize plant glucans.</title>
        <authorList>
            <consortium name="NISC Comparative Sequencing Program"/>
            <person name="Wegmann U."/>
            <person name="Louis P."/>
            <person name="Goesmann A."/>
            <person name="Henrissat B."/>
            <person name="Duncan S.H."/>
            <person name="Flint H.J."/>
        </authorList>
    </citation>
    <scope>NUCLEOTIDE SEQUENCE</scope>
    <source>
        <strain evidence="2">CCM 4175</strain>
    </source>
</reference>
<feature type="transmembrane region" description="Helical" evidence="1">
    <location>
        <begin position="20"/>
        <end position="43"/>
    </location>
</feature>
<dbReference type="KEGG" id="smus:C7J88_03185"/>
<keyword evidence="1" id="KW-0472">Membrane</keyword>
<evidence type="ECO:0000313" key="5">
    <source>
        <dbReference type="Proteomes" id="UP000652995"/>
    </source>
</evidence>
<evidence type="ECO:0000313" key="3">
    <source>
        <dbReference type="EMBL" id="SNW02861.1"/>
    </source>
</evidence>
<keyword evidence="1" id="KW-0812">Transmembrane</keyword>
<dbReference type="Proteomes" id="UP000652995">
    <property type="component" value="Unassembled WGS sequence"/>
</dbReference>
<dbReference type="EMBL" id="BMCB01000009">
    <property type="protein sequence ID" value="GGA92314.1"/>
    <property type="molecule type" value="Genomic_DNA"/>
</dbReference>
<dbReference type="AlphaFoldDB" id="A0A240C424"/>
<dbReference type="Proteomes" id="UP000243706">
    <property type="component" value="Chromosome 1"/>
</dbReference>
<reference evidence="2" key="4">
    <citation type="submission" date="2024-05" db="EMBL/GenBank/DDBJ databases">
        <authorList>
            <person name="Sun Q."/>
            <person name="Sedlacek I."/>
        </authorList>
    </citation>
    <scope>NUCLEOTIDE SEQUENCE</scope>
    <source>
        <strain evidence="2">CCM 4175</strain>
    </source>
</reference>
<evidence type="ECO:0000256" key="1">
    <source>
        <dbReference type="SAM" id="Phobius"/>
    </source>
</evidence>
<name>A0A240C424_9STAP</name>
<keyword evidence="1" id="KW-1133">Transmembrane helix</keyword>
<evidence type="ECO:0000313" key="2">
    <source>
        <dbReference type="EMBL" id="GGA92314.1"/>
    </source>
</evidence>
<dbReference type="OrthoDB" id="2411727at2"/>
<reference evidence="3 4" key="2">
    <citation type="submission" date="2017-06" db="EMBL/GenBank/DDBJ databases">
        <authorList>
            <consortium name="Pathogen Informatics"/>
        </authorList>
    </citation>
    <scope>NUCLEOTIDE SEQUENCE [LARGE SCALE GENOMIC DNA]</scope>
    <source>
        <strain evidence="3 4">NCTC13833</strain>
    </source>
</reference>
<keyword evidence="5" id="KW-1185">Reference proteome</keyword>